<evidence type="ECO:0000313" key="3">
    <source>
        <dbReference type="Proteomes" id="UP001334248"/>
    </source>
</evidence>
<evidence type="ECO:0008006" key="4">
    <source>
        <dbReference type="Google" id="ProtNLM"/>
    </source>
</evidence>
<sequence length="185" mass="21498">MVIMMSKEATSSSPASYSMSDGPPPYSSNYYFRFSTLYTTPGKVNNQPIQLLKRSLWEYLLTMHRETTKMTTINDLPPEILRMILTQHIDDLAAKYQDKSKTAKPVFTTMRVSKIWCNIILEYIWARYHDVLARRAFNNTVLVSKNRVRPKPLNWTFLKIRTCGLLRLFLRSGFSAAARNVELVH</sequence>
<proteinExistence type="predicted"/>
<dbReference type="RefSeq" id="XP_064729593.1">
    <property type="nucleotide sequence ID" value="XM_064875193.1"/>
</dbReference>
<reference evidence="2 3" key="1">
    <citation type="journal article" date="2023" name="Res Sq">
        <title>Genomic and morphological characterization of Knufia obscura isolated from the Mars 2020 spacecraft assembly facility.</title>
        <authorList>
            <person name="Chander A.M."/>
            <person name="Teixeira M.M."/>
            <person name="Singh N.K."/>
            <person name="Williams M.P."/>
            <person name="Parker C.W."/>
            <person name="Leo P."/>
            <person name="Stajich J.E."/>
            <person name="Torok T."/>
            <person name="Tighe S."/>
            <person name="Mason C.E."/>
            <person name="Venkateswaran K."/>
        </authorList>
    </citation>
    <scope>NUCLEOTIDE SEQUENCE [LARGE SCALE GENOMIC DNA]</scope>
    <source>
        <strain evidence="2 3">CCFEE 5817</strain>
    </source>
</reference>
<keyword evidence="3" id="KW-1185">Reference proteome</keyword>
<feature type="compositionally biased region" description="Low complexity" evidence="1">
    <location>
        <begin position="1"/>
        <end position="20"/>
    </location>
</feature>
<evidence type="ECO:0000256" key="1">
    <source>
        <dbReference type="SAM" id="MobiDB-lite"/>
    </source>
</evidence>
<dbReference type="Proteomes" id="UP001334248">
    <property type="component" value="Unassembled WGS sequence"/>
</dbReference>
<gene>
    <name evidence="2" type="ORF">PMZ80_006782</name>
</gene>
<protein>
    <recommendedName>
        <fullName evidence="4">F-box domain-containing protein</fullName>
    </recommendedName>
</protein>
<name>A0ABR0RLM4_9EURO</name>
<comment type="caution">
    <text evidence="2">The sequence shown here is derived from an EMBL/GenBank/DDBJ whole genome shotgun (WGS) entry which is preliminary data.</text>
</comment>
<dbReference type="GeneID" id="90000231"/>
<dbReference type="EMBL" id="JAVHJV010000007">
    <property type="protein sequence ID" value="KAK5941503.1"/>
    <property type="molecule type" value="Genomic_DNA"/>
</dbReference>
<accession>A0ABR0RLM4</accession>
<evidence type="ECO:0000313" key="2">
    <source>
        <dbReference type="EMBL" id="KAK5941503.1"/>
    </source>
</evidence>
<feature type="region of interest" description="Disordered" evidence="1">
    <location>
        <begin position="1"/>
        <end position="21"/>
    </location>
</feature>
<organism evidence="2 3">
    <name type="scientific">Knufia obscura</name>
    <dbReference type="NCBI Taxonomy" id="1635080"/>
    <lineage>
        <taxon>Eukaryota</taxon>
        <taxon>Fungi</taxon>
        <taxon>Dikarya</taxon>
        <taxon>Ascomycota</taxon>
        <taxon>Pezizomycotina</taxon>
        <taxon>Eurotiomycetes</taxon>
        <taxon>Chaetothyriomycetidae</taxon>
        <taxon>Chaetothyriales</taxon>
        <taxon>Trichomeriaceae</taxon>
        <taxon>Knufia</taxon>
    </lineage>
</organism>